<dbReference type="SUPFAM" id="SSF56024">
    <property type="entry name" value="Phospholipase D/nuclease"/>
    <property type="match status" value="1"/>
</dbReference>
<protein>
    <recommendedName>
        <fullName evidence="1">Phospholipase D-like domain-containing protein</fullName>
    </recommendedName>
</protein>
<dbReference type="Proteomes" id="UP001163336">
    <property type="component" value="Chromosome"/>
</dbReference>
<dbReference type="EMBL" id="AP026966">
    <property type="protein sequence ID" value="BDT59097.1"/>
    <property type="molecule type" value="Genomic_DNA"/>
</dbReference>
<evidence type="ECO:0000313" key="3">
    <source>
        <dbReference type="Proteomes" id="UP001163336"/>
    </source>
</evidence>
<organism evidence="2 3">
    <name type="scientific">Massilia varians</name>
    <dbReference type="NCBI Taxonomy" id="457921"/>
    <lineage>
        <taxon>Bacteria</taxon>
        <taxon>Pseudomonadati</taxon>
        <taxon>Pseudomonadota</taxon>
        <taxon>Betaproteobacteria</taxon>
        <taxon>Burkholderiales</taxon>
        <taxon>Oxalobacteraceae</taxon>
        <taxon>Telluria group</taxon>
        <taxon>Massilia</taxon>
    </lineage>
</organism>
<evidence type="ECO:0000259" key="1">
    <source>
        <dbReference type="Pfam" id="PF13091"/>
    </source>
</evidence>
<feature type="domain" description="Phospholipase D-like" evidence="1">
    <location>
        <begin position="15"/>
        <end position="130"/>
    </location>
</feature>
<reference evidence="2" key="1">
    <citation type="submission" date="2022-11" db="EMBL/GenBank/DDBJ databases">
        <title>Isolation and characterization of PLA-degrading bacterium Massilia sp. from Antarctic soil.</title>
        <authorList>
            <person name="Sato K."/>
            <person name="Gomez-Fuentes C."/>
            <person name="Ahmad S.A."/>
            <person name="Zulkharnain A."/>
        </authorList>
    </citation>
    <scope>NUCLEOTIDE SEQUENCE</scope>
    <source>
        <strain evidence="2">N-3</strain>
    </source>
</reference>
<dbReference type="Gene3D" id="3.30.870.10">
    <property type="entry name" value="Endonuclease Chain A"/>
    <property type="match status" value="1"/>
</dbReference>
<gene>
    <name evidence="2" type="ORF">MasN3_25910</name>
</gene>
<accession>A0ABN6TA46</accession>
<proteinExistence type="predicted"/>
<evidence type="ECO:0000313" key="2">
    <source>
        <dbReference type="EMBL" id="BDT59097.1"/>
    </source>
</evidence>
<name>A0ABN6TA46_9BURK</name>
<keyword evidence="3" id="KW-1185">Reference proteome</keyword>
<dbReference type="CDD" id="cd09176">
    <property type="entry name" value="PLDc_unchar6"/>
    <property type="match status" value="1"/>
</dbReference>
<sequence>MTKFLNTSGTNYFLEELIKDAKDRVILISPFLKLNDRIKELLVDKDRLKIDVRIVYGKSELQPAEIEWLRSLPYVRTSFCKNLHAKCYLSEELCIITSLNLYEFSQVNNNEMGILIRRSEDAQLYKDAYEEAQRIIRISDEVRISLERVPNEPEGAGADEEGAHSGKLTTSKLGQKLGLKTAQVLERAAACGYVDALGDNKYGLTAKGEQAGIEYVAKSRFGPYFLWPLDVPLSEENK</sequence>
<dbReference type="InterPro" id="IPR059166">
    <property type="entry name" value="PLD-like_cat"/>
</dbReference>
<dbReference type="InterPro" id="IPR025202">
    <property type="entry name" value="PLD-like_dom"/>
</dbReference>
<dbReference type="Pfam" id="PF13091">
    <property type="entry name" value="PLDc_2"/>
    <property type="match status" value="1"/>
</dbReference>